<gene>
    <name evidence="5" type="ORF">B0I24_104203</name>
    <name evidence="6" type="ORF">CWE07_06580</name>
</gene>
<dbReference type="InterPro" id="IPR001375">
    <property type="entry name" value="Peptidase_S9_cat"/>
</dbReference>
<keyword evidence="5" id="KW-0031">Aminopeptidase</keyword>
<dbReference type="RefSeq" id="WP_111569080.1">
    <property type="nucleotide sequence ID" value="NZ_PIPK01000004.1"/>
</dbReference>
<dbReference type="AlphaFoldDB" id="A0A327WZW9"/>
<feature type="domain" description="Peptidase S9 prolyl oligopeptidase catalytic" evidence="4">
    <location>
        <begin position="453"/>
        <end position="662"/>
    </location>
</feature>
<dbReference type="InterPro" id="IPR011042">
    <property type="entry name" value="6-blade_b-propeller_TolB-like"/>
</dbReference>
<reference evidence="5 7" key="2">
    <citation type="submission" date="2018-06" db="EMBL/GenBank/DDBJ databases">
        <title>Genomic Encyclopedia of Type Strains, Phase III (KMG-III): the genomes of soil and plant-associated and newly described type strains.</title>
        <authorList>
            <person name="Whitman W."/>
        </authorList>
    </citation>
    <scope>NUCLEOTIDE SEQUENCE [LARGE SCALE GENOMIC DNA]</scope>
    <source>
        <strain evidence="5 7">CGMCC 1.15366</strain>
    </source>
</reference>
<name>A0A327WZW9_9GAMM</name>
<keyword evidence="8" id="KW-1185">Reference proteome</keyword>
<accession>A0A327WZW9</accession>
<dbReference type="Pfam" id="PF00326">
    <property type="entry name" value="Peptidase_S9"/>
    <property type="match status" value="1"/>
</dbReference>
<keyword evidence="2" id="KW-0720">Serine protease</keyword>
<dbReference type="Gene3D" id="2.120.10.30">
    <property type="entry name" value="TolB, C-terminal domain"/>
    <property type="match status" value="2"/>
</dbReference>
<evidence type="ECO:0000313" key="8">
    <source>
        <dbReference type="Proteomes" id="UP000287865"/>
    </source>
</evidence>
<proteinExistence type="predicted"/>
<keyword evidence="1" id="KW-0378">Hydrolase</keyword>
<organism evidence="5 7">
    <name type="scientific">Aliidiomarina maris</name>
    <dbReference type="NCBI Taxonomy" id="531312"/>
    <lineage>
        <taxon>Bacteria</taxon>
        <taxon>Pseudomonadati</taxon>
        <taxon>Pseudomonadota</taxon>
        <taxon>Gammaproteobacteria</taxon>
        <taxon>Alteromonadales</taxon>
        <taxon>Idiomarinaceae</taxon>
        <taxon>Aliidiomarina</taxon>
    </lineage>
</organism>
<dbReference type="Gene3D" id="3.40.50.1820">
    <property type="entry name" value="alpha/beta hydrolase"/>
    <property type="match status" value="1"/>
</dbReference>
<evidence type="ECO:0000313" key="6">
    <source>
        <dbReference type="EMBL" id="RUO25134.1"/>
    </source>
</evidence>
<evidence type="ECO:0000256" key="3">
    <source>
        <dbReference type="SAM" id="SignalP"/>
    </source>
</evidence>
<dbReference type="InterPro" id="IPR011659">
    <property type="entry name" value="WD40"/>
</dbReference>
<dbReference type="GO" id="GO:0004252">
    <property type="term" value="F:serine-type endopeptidase activity"/>
    <property type="evidence" value="ECO:0007669"/>
    <property type="project" value="TreeGrafter"/>
</dbReference>
<dbReference type="OrthoDB" id="4269629at2"/>
<dbReference type="PANTHER" id="PTHR42776:SF27">
    <property type="entry name" value="DIPEPTIDYL PEPTIDASE FAMILY MEMBER 6"/>
    <property type="match status" value="1"/>
</dbReference>
<keyword evidence="5" id="KW-0645">Protease</keyword>
<evidence type="ECO:0000256" key="2">
    <source>
        <dbReference type="ARBA" id="ARBA00022825"/>
    </source>
</evidence>
<evidence type="ECO:0000256" key="1">
    <source>
        <dbReference type="ARBA" id="ARBA00022801"/>
    </source>
</evidence>
<sequence length="664" mass="74133">MKTPYTLSLTGLALITSACATTNASDTRGIEANDYYAMVQISSPQLSPNGDYVVLTQRSVKDDKRGFNSNIWVANVNDPSSLRQFTYSNADYQAKWSPNGDRLLINSGRGDGSGLYQLRMRGGEAQPVLKLEQGSISDYQWLPSGEHLLLTISLDTDVEDPMVKADDKDDEPDVMEARHAVYKTQGRYIDHSSERSLWVYDIANAELRALTHGDGYDANDAQISPDGSRVLFASNRHPDALEGAYSQSLFVVDLQGNETTLDTADGRASQARWLNDSSVVYLHTAEAYAPTSLQRMNVDSGDTEELIAQMELEPAGLHVVDGALYFVADERGSRPLQRLNLDTLEISRVDGEGYSLGQLDINQHGFVATREHEAMMPELYFHAFGESPLRISDFNRGLANALDMQRYQRFTVSGDSGHTTDGFFLEPMNRQRGQSYPLILNIKGGPGGMWGHQFMQEMQLMSARGYAVVFVNYRGSSGSGHDFSSQVRLDYGGADYQDNMLAVEYVLENFDWIDSDRLFITGGSHGGFLTNWITSQTNMFRAAVTQRSVSNWISEAGTQAFPPASMRVEFGGTIWDNFDYYWGRSPLKYADQVTTPTLIIHSTDDHITPIGQGEEWFYALKANSVETEMAVFRGEGHGLSRSGRPINLVERLNRIVDWFDRYNQ</sequence>
<dbReference type="SUPFAM" id="SSF82171">
    <property type="entry name" value="DPP6 N-terminal domain-like"/>
    <property type="match status" value="1"/>
</dbReference>
<dbReference type="PANTHER" id="PTHR42776">
    <property type="entry name" value="SERINE PEPTIDASE S9 FAMILY MEMBER"/>
    <property type="match status" value="1"/>
</dbReference>
<dbReference type="EMBL" id="QLMD01000004">
    <property type="protein sequence ID" value="RAJ98999.1"/>
    <property type="molecule type" value="Genomic_DNA"/>
</dbReference>
<reference evidence="6 8" key="1">
    <citation type="journal article" date="2018" name="Front. Microbiol.">
        <title>Genome-Based Analysis Reveals the Taxonomy and Diversity of the Family Idiomarinaceae.</title>
        <authorList>
            <person name="Liu Y."/>
            <person name="Lai Q."/>
            <person name="Shao Z."/>
        </authorList>
    </citation>
    <scope>NUCLEOTIDE SEQUENCE [LARGE SCALE GENOMIC DNA]</scope>
    <source>
        <strain evidence="6 8">CF12-14</strain>
    </source>
</reference>
<dbReference type="PROSITE" id="PS51257">
    <property type="entry name" value="PROKAR_LIPOPROTEIN"/>
    <property type="match status" value="1"/>
</dbReference>
<dbReference type="InterPro" id="IPR029058">
    <property type="entry name" value="AB_hydrolase_fold"/>
</dbReference>
<evidence type="ECO:0000313" key="7">
    <source>
        <dbReference type="Proteomes" id="UP000249203"/>
    </source>
</evidence>
<dbReference type="GO" id="GO:0004177">
    <property type="term" value="F:aminopeptidase activity"/>
    <property type="evidence" value="ECO:0007669"/>
    <property type="project" value="UniProtKB-KW"/>
</dbReference>
<dbReference type="Proteomes" id="UP000249203">
    <property type="component" value="Unassembled WGS sequence"/>
</dbReference>
<comment type="caution">
    <text evidence="5">The sequence shown here is derived from an EMBL/GenBank/DDBJ whole genome shotgun (WGS) entry which is preliminary data.</text>
</comment>
<evidence type="ECO:0000313" key="5">
    <source>
        <dbReference type="EMBL" id="RAJ98999.1"/>
    </source>
</evidence>
<dbReference type="GO" id="GO:0006508">
    <property type="term" value="P:proteolysis"/>
    <property type="evidence" value="ECO:0007669"/>
    <property type="project" value="InterPro"/>
</dbReference>
<keyword evidence="3" id="KW-0732">Signal</keyword>
<protein>
    <submittedName>
        <fullName evidence="5">Dipeptidyl aminopeptidase/acylaminoacyl peptidase</fullName>
    </submittedName>
    <submittedName>
        <fullName evidence="6">S9 family peptidase</fullName>
    </submittedName>
</protein>
<dbReference type="SUPFAM" id="SSF53474">
    <property type="entry name" value="alpha/beta-Hydrolases"/>
    <property type="match status" value="1"/>
</dbReference>
<feature type="signal peptide" evidence="3">
    <location>
        <begin position="1"/>
        <end position="20"/>
    </location>
</feature>
<evidence type="ECO:0000259" key="4">
    <source>
        <dbReference type="Pfam" id="PF00326"/>
    </source>
</evidence>
<feature type="chain" id="PRO_5016360722" evidence="3">
    <location>
        <begin position="21"/>
        <end position="664"/>
    </location>
</feature>
<dbReference type="Pfam" id="PF07676">
    <property type="entry name" value="PD40"/>
    <property type="match status" value="1"/>
</dbReference>
<dbReference type="Proteomes" id="UP000287865">
    <property type="component" value="Unassembled WGS sequence"/>
</dbReference>
<dbReference type="EMBL" id="PIPK01000004">
    <property type="protein sequence ID" value="RUO25134.1"/>
    <property type="molecule type" value="Genomic_DNA"/>
</dbReference>